<dbReference type="RefSeq" id="WP_087282884.1">
    <property type="nucleotide sequence ID" value="NZ_CP021455.1"/>
</dbReference>
<reference evidence="2 3" key="1">
    <citation type="submission" date="2017-05" db="EMBL/GenBank/DDBJ databases">
        <authorList>
            <person name="Song R."/>
            <person name="Chenine A.L."/>
            <person name="Ruprecht R.M."/>
        </authorList>
    </citation>
    <scope>NUCLEOTIDE SEQUENCE [LARGE SCALE GENOMIC DNA]</scope>
    <source>
        <strain evidence="2 3">DSM 26136</strain>
    </source>
</reference>
<protein>
    <submittedName>
        <fullName evidence="2">MarR family transcriptional regulator</fullName>
    </submittedName>
</protein>
<evidence type="ECO:0000313" key="2">
    <source>
        <dbReference type="EMBL" id="ARU06088.1"/>
    </source>
</evidence>
<dbReference type="AlphaFoldDB" id="A0A1Y0ERF9"/>
<sequence>MSTASPSERAPRERCNCFLIRSLSRKITQLYDDVLAPSGLRGTQFSLMLTARKGLDGAPASVSALADRLNTDRTTLTRNLRILQAAGHIELVAGRDARSKCVQLTPAGEAALSHAQTLWREAQREVRTRCGDDTVDQFQQLALTMLPRLGEVAA</sequence>
<dbReference type="CDD" id="cd00090">
    <property type="entry name" value="HTH_ARSR"/>
    <property type="match status" value="1"/>
</dbReference>
<dbReference type="InterPro" id="IPR036388">
    <property type="entry name" value="WH-like_DNA-bd_sf"/>
</dbReference>
<dbReference type="InterPro" id="IPR000835">
    <property type="entry name" value="HTH_MarR-typ"/>
</dbReference>
<organism evidence="2 3">
    <name type="scientific">Comamonas serinivorans</name>
    <dbReference type="NCBI Taxonomy" id="1082851"/>
    <lineage>
        <taxon>Bacteria</taxon>
        <taxon>Pseudomonadati</taxon>
        <taxon>Pseudomonadota</taxon>
        <taxon>Betaproteobacteria</taxon>
        <taxon>Burkholderiales</taxon>
        <taxon>Comamonadaceae</taxon>
        <taxon>Comamonas</taxon>
    </lineage>
</organism>
<dbReference type="InterPro" id="IPR011991">
    <property type="entry name" value="ArsR-like_HTH"/>
</dbReference>
<feature type="domain" description="HTH marR-type" evidence="1">
    <location>
        <begin position="13"/>
        <end position="147"/>
    </location>
</feature>
<dbReference type="GO" id="GO:0003700">
    <property type="term" value="F:DNA-binding transcription factor activity"/>
    <property type="evidence" value="ECO:0007669"/>
    <property type="project" value="InterPro"/>
</dbReference>
<proteinExistence type="predicted"/>
<dbReference type="KEGG" id="cser:CCO03_16700"/>
<name>A0A1Y0ERF9_9BURK</name>
<dbReference type="GO" id="GO:0006950">
    <property type="term" value="P:response to stress"/>
    <property type="evidence" value="ECO:0007669"/>
    <property type="project" value="TreeGrafter"/>
</dbReference>
<dbReference type="PROSITE" id="PS50995">
    <property type="entry name" value="HTH_MARR_2"/>
    <property type="match status" value="1"/>
</dbReference>
<dbReference type="SMART" id="SM00347">
    <property type="entry name" value="HTH_MARR"/>
    <property type="match status" value="1"/>
</dbReference>
<evidence type="ECO:0000259" key="1">
    <source>
        <dbReference type="PROSITE" id="PS50995"/>
    </source>
</evidence>
<dbReference type="EMBL" id="CP021455">
    <property type="protein sequence ID" value="ARU06088.1"/>
    <property type="molecule type" value="Genomic_DNA"/>
</dbReference>
<dbReference type="Gene3D" id="1.10.10.10">
    <property type="entry name" value="Winged helix-like DNA-binding domain superfamily/Winged helix DNA-binding domain"/>
    <property type="match status" value="1"/>
</dbReference>
<evidence type="ECO:0000313" key="3">
    <source>
        <dbReference type="Proteomes" id="UP000196138"/>
    </source>
</evidence>
<keyword evidence="3" id="KW-1185">Reference proteome</keyword>
<dbReference type="PANTHER" id="PTHR33164">
    <property type="entry name" value="TRANSCRIPTIONAL REGULATOR, MARR FAMILY"/>
    <property type="match status" value="1"/>
</dbReference>
<gene>
    <name evidence="2" type="ORF">CCO03_16700</name>
</gene>
<dbReference type="PANTHER" id="PTHR33164:SF105">
    <property type="entry name" value="TRANSCRIPTIONAL REPRESSOR PROTEIN-RELATED"/>
    <property type="match status" value="1"/>
</dbReference>
<dbReference type="Pfam" id="PF12840">
    <property type="entry name" value="HTH_20"/>
    <property type="match status" value="1"/>
</dbReference>
<dbReference type="OrthoDB" id="8795430at2"/>
<dbReference type="SUPFAM" id="SSF46785">
    <property type="entry name" value="Winged helix' DNA-binding domain"/>
    <property type="match status" value="1"/>
</dbReference>
<dbReference type="InterPro" id="IPR039422">
    <property type="entry name" value="MarR/SlyA-like"/>
</dbReference>
<dbReference type="Proteomes" id="UP000196138">
    <property type="component" value="Chromosome"/>
</dbReference>
<dbReference type="InterPro" id="IPR036390">
    <property type="entry name" value="WH_DNA-bd_sf"/>
</dbReference>
<accession>A0A1Y0ERF9</accession>